<evidence type="ECO:0000313" key="3">
    <source>
        <dbReference type="EMBL" id="SCM83793.1"/>
    </source>
</evidence>
<feature type="transmembrane region" description="Helical" evidence="2">
    <location>
        <begin position="246"/>
        <end position="274"/>
    </location>
</feature>
<keyword evidence="2" id="KW-1133">Transmembrane helix</keyword>
<dbReference type="InterPro" id="IPR038728">
    <property type="entry name" value="YkvI-like"/>
</dbReference>
<feature type="transmembrane region" description="Helical" evidence="2">
    <location>
        <begin position="337"/>
        <end position="360"/>
    </location>
</feature>
<feature type="compositionally biased region" description="Polar residues" evidence="1">
    <location>
        <begin position="1"/>
        <end position="12"/>
    </location>
</feature>
<evidence type="ECO:0000256" key="2">
    <source>
        <dbReference type="SAM" id="Phobius"/>
    </source>
</evidence>
<feature type="transmembrane region" description="Helical" evidence="2">
    <location>
        <begin position="60"/>
        <end position="77"/>
    </location>
</feature>
<feature type="transmembrane region" description="Helical" evidence="2">
    <location>
        <begin position="214"/>
        <end position="234"/>
    </location>
</feature>
<accession>A0A212M1W5</accession>
<feature type="transmembrane region" description="Helical" evidence="2">
    <location>
        <begin position="294"/>
        <end position="316"/>
    </location>
</feature>
<feature type="region of interest" description="Disordered" evidence="1">
    <location>
        <begin position="1"/>
        <end position="20"/>
    </location>
</feature>
<gene>
    <name evidence="3" type="ORF">KL86SPO_70651</name>
</gene>
<dbReference type="PANTHER" id="PTHR37814:SF1">
    <property type="entry name" value="MEMBRANE PROTEIN"/>
    <property type="match status" value="1"/>
</dbReference>
<dbReference type="EMBL" id="FMJE01000007">
    <property type="protein sequence ID" value="SCM83793.1"/>
    <property type="molecule type" value="Genomic_DNA"/>
</dbReference>
<evidence type="ECO:0000256" key="1">
    <source>
        <dbReference type="SAM" id="MobiDB-lite"/>
    </source>
</evidence>
<keyword evidence="2" id="KW-0812">Transmembrane</keyword>
<dbReference type="RefSeq" id="WP_288186134.1">
    <property type="nucleotide sequence ID" value="NZ_LT608335.1"/>
</dbReference>
<keyword evidence="2" id="KW-0472">Membrane</keyword>
<feature type="transmembrane region" description="Helical" evidence="2">
    <location>
        <begin position="366"/>
        <end position="386"/>
    </location>
</feature>
<feature type="transmembrane region" description="Helical" evidence="2">
    <location>
        <begin position="174"/>
        <end position="194"/>
    </location>
</feature>
<feature type="transmembrane region" description="Helical" evidence="2">
    <location>
        <begin position="28"/>
        <end position="48"/>
    </location>
</feature>
<sequence length="403" mass="44074">MSNINNGQQMTGPGNAEPGRKKTMSMGWGIGLSMGAVWFATHCGGGFATGNQEVNFYVKFGWYSVFLPIIAMILLGWGHRNALVLAKDHKAYNYKAYANVLYHPYEKQFGIIFEFGNLMLIACAVSTAIAGAGSLLQSTMGLNYGIGITSVGFITLLLTIFGGGLIIKALNFKTYFLIPTLGLLAYLGIEAGALQWQNFIATRETFGTGFGEAVWLMLIYVGFQSFTAMPMLSAAQNIKTTKECNWFMFFGTLFNGVFLLLVCLMLLGFAPGSVKQTLPVYYVTTHLGIDWLKVLYSLILFVALLGSGVALTFAAVARFESVIKPEGMFESLRVRRIFVSFVTIAICTGISIFGLTNIVVKGYGSVGYIGLFFVLIPEIIVGTIKIRNNARKRKEMGIDEEAL</sequence>
<proteinExistence type="predicted"/>
<reference evidence="3" key="1">
    <citation type="submission" date="2016-08" db="EMBL/GenBank/DDBJ databases">
        <authorList>
            <person name="Seilhamer J.J."/>
        </authorList>
    </citation>
    <scope>NUCLEOTIDE SEQUENCE</scope>
    <source>
        <strain evidence="3">86</strain>
    </source>
</reference>
<protein>
    <recommendedName>
        <fullName evidence="4">Membrane protein YkvI</fullName>
    </recommendedName>
</protein>
<name>A0A212M1W5_9FIRM</name>
<feature type="transmembrane region" description="Helical" evidence="2">
    <location>
        <begin position="142"/>
        <end position="167"/>
    </location>
</feature>
<dbReference type="PANTHER" id="PTHR37814">
    <property type="entry name" value="CONSERVED MEMBRANE PROTEIN"/>
    <property type="match status" value="1"/>
</dbReference>
<dbReference type="AlphaFoldDB" id="A0A212M1W5"/>
<feature type="transmembrane region" description="Helical" evidence="2">
    <location>
        <begin position="115"/>
        <end position="136"/>
    </location>
</feature>
<evidence type="ECO:0008006" key="4">
    <source>
        <dbReference type="Google" id="ProtNLM"/>
    </source>
</evidence>
<organism evidence="3">
    <name type="scientific">uncultured Sporomusa sp</name>
    <dbReference type="NCBI Taxonomy" id="307249"/>
    <lineage>
        <taxon>Bacteria</taxon>
        <taxon>Bacillati</taxon>
        <taxon>Bacillota</taxon>
        <taxon>Negativicutes</taxon>
        <taxon>Selenomonadales</taxon>
        <taxon>Sporomusaceae</taxon>
        <taxon>Sporomusa</taxon>
        <taxon>environmental samples</taxon>
    </lineage>
</organism>